<evidence type="ECO:0000313" key="2">
    <source>
        <dbReference type="Proteomes" id="UP001206925"/>
    </source>
</evidence>
<name>A0AAD5GUC3_AMBAR</name>
<reference evidence="1" key="1">
    <citation type="submission" date="2022-06" db="EMBL/GenBank/DDBJ databases">
        <title>Uncovering the hologenomic basis of an extraordinary plant invasion.</title>
        <authorList>
            <person name="Bieker V.C."/>
            <person name="Martin M.D."/>
            <person name="Gilbert T."/>
            <person name="Hodgins K."/>
            <person name="Battlay P."/>
            <person name="Petersen B."/>
            <person name="Wilson J."/>
        </authorList>
    </citation>
    <scope>NUCLEOTIDE SEQUENCE</scope>
    <source>
        <strain evidence="1">AA19_3_7</strain>
        <tissue evidence="1">Leaf</tissue>
    </source>
</reference>
<dbReference type="Proteomes" id="UP001206925">
    <property type="component" value="Unassembled WGS sequence"/>
</dbReference>
<comment type="caution">
    <text evidence="1">The sequence shown here is derived from an EMBL/GenBank/DDBJ whole genome shotgun (WGS) entry which is preliminary data.</text>
</comment>
<keyword evidence="2" id="KW-1185">Reference proteome</keyword>
<gene>
    <name evidence="1" type="ORF">M8C21_013674</name>
</gene>
<organism evidence="1 2">
    <name type="scientific">Ambrosia artemisiifolia</name>
    <name type="common">Common ragweed</name>
    <dbReference type="NCBI Taxonomy" id="4212"/>
    <lineage>
        <taxon>Eukaryota</taxon>
        <taxon>Viridiplantae</taxon>
        <taxon>Streptophyta</taxon>
        <taxon>Embryophyta</taxon>
        <taxon>Tracheophyta</taxon>
        <taxon>Spermatophyta</taxon>
        <taxon>Magnoliopsida</taxon>
        <taxon>eudicotyledons</taxon>
        <taxon>Gunneridae</taxon>
        <taxon>Pentapetalae</taxon>
        <taxon>asterids</taxon>
        <taxon>campanulids</taxon>
        <taxon>Asterales</taxon>
        <taxon>Asteraceae</taxon>
        <taxon>Asteroideae</taxon>
        <taxon>Heliantheae alliance</taxon>
        <taxon>Heliantheae</taxon>
        <taxon>Ambrosia</taxon>
    </lineage>
</organism>
<protein>
    <submittedName>
        <fullName evidence="1">Uncharacterized protein</fullName>
    </submittedName>
</protein>
<accession>A0AAD5GUC3</accession>
<dbReference type="AlphaFoldDB" id="A0AAD5GUC3"/>
<evidence type="ECO:0000313" key="1">
    <source>
        <dbReference type="EMBL" id="KAI7755907.1"/>
    </source>
</evidence>
<proteinExistence type="predicted"/>
<dbReference type="EMBL" id="JAMZMK010000717">
    <property type="protein sequence ID" value="KAI7755907.1"/>
    <property type="molecule type" value="Genomic_DNA"/>
</dbReference>
<sequence length="48" mass="5288">MVPSGSGALGIPAVFRISFTFVLSFSVLQEEEGEMHFKSLKKEWQGGK</sequence>